<accession>A0ABS1CTK2</accession>
<dbReference type="PANTHER" id="PTHR42928:SF5">
    <property type="entry name" value="BLR1237 PROTEIN"/>
    <property type="match status" value="1"/>
</dbReference>
<evidence type="ECO:0000256" key="1">
    <source>
        <dbReference type="ARBA" id="ARBA00006987"/>
    </source>
</evidence>
<dbReference type="Gene3D" id="3.40.190.150">
    <property type="entry name" value="Bordetella uptake gene, domain 1"/>
    <property type="match status" value="1"/>
</dbReference>
<dbReference type="InterPro" id="IPR005064">
    <property type="entry name" value="BUG"/>
</dbReference>
<reference evidence="3 4" key="1">
    <citation type="journal article" date="2020" name="Microorganisms">
        <title>Osmotic Adaptation and Compatible Solute Biosynthesis of Phototrophic Bacteria as Revealed from Genome Analyses.</title>
        <authorList>
            <person name="Imhoff J.F."/>
            <person name="Rahn T."/>
            <person name="Kunzel S."/>
            <person name="Keller A."/>
            <person name="Neulinger S.C."/>
        </authorList>
    </citation>
    <scope>NUCLEOTIDE SEQUENCE [LARGE SCALE GENOMIC DNA]</scope>
    <source>
        <strain evidence="3 4">DSM 15382</strain>
    </source>
</reference>
<comment type="caution">
    <text evidence="3">The sequence shown here is derived from an EMBL/GenBank/DDBJ whole genome shotgun (WGS) entry which is preliminary data.</text>
</comment>
<gene>
    <name evidence="3" type="ORF">CKO45_04715</name>
</gene>
<dbReference type="Gene3D" id="3.40.190.10">
    <property type="entry name" value="Periplasmic binding protein-like II"/>
    <property type="match status" value="1"/>
</dbReference>
<proteinExistence type="inferred from homology"/>
<dbReference type="EMBL" id="NRSG01000020">
    <property type="protein sequence ID" value="MBK1657531.1"/>
    <property type="molecule type" value="Genomic_DNA"/>
</dbReference>
<evidence type="ECO:0000313" key="3">
    <source>
        <dbReference type="EMBL" id="MBK1657531.1"/>
    </source>
</evidence>
<feature type="region of interest" description="Disordered" evidence="2">
    <location>
        <begin position="1"/>
        <end position="25"/>
    </location>
</feature>
<organism evidence="3 4">
    <name type="scientific">Paracraurococcus ruber</name>
    <dbReference type="NCBI Taxonomy" id="77675"/>
    <lineage>
        <taxon>Bacteria</taxon>
        <taxon>Pseudomonadati</taxon>
        <taxon>Pseudomonadota</taxon>
        <taxon>Alphaproteobacteria</taxon>
        <taxon>Acetobacterales</taxon>
        <taxon>Roseomonadaceae</taxon>
        <taxon>Paracraurococcus</taxon>
    </lineage>
</organism>
<protein>
    <recommendedName>
        <fullName evidence="5">Tripartite tricarboxylate transporter substrate binding protein</fullName>
    </recommendedName>
</protein>
<comment type="similarity">
    <text evidence="1">Belongs to the UPF0065 (bug) family.</text>
</comment>
<keyword evidence="4" id="KW-1185">Reference proteome</keyword>
<dbReference type="PIRSF" id="PIRSF017082">
    <property type="entry name" value="YflP"/>
    <property type="match status" value="1"/>
</dbReference>
<dbReference type="InterPro" id="IPR042100">
    <property type="entry name" value="Bug_dom1"/>
</dbReference>
<dbReference type="SUPFAM" id="SSF53850">
    <property type="entry name" value="Periplasmic binding protein-like II"/>
    <property type="match status" value="1"/>
</dbReference>
<sequence>MSCQRAGRTLRPAAAQTARRLPGETAMNRRHLLGLAAAGLALPARAQTAFPDRPIRFIVPFPPGGGTDTWARIAAEGMQPELGQTIVIENRGGAGGLVGTEAAAKAPPDGYTLLFTITTHVQTPVVMRRFPYDPVADFAPIGRLGTTSISFCVGPKVPPEIRTWPEFAAWAKGRDLSLGSYAPGSTGHAFALLVAEEARLTMEHVSYRGETPMLQDMLAGQIHGGFHSMAAAGEMLRAGRLRALMTAGERRIPALGEVPLMKEVGFSDRFSFSGFSGLLAPARTPAAVLDRLTEAFRIAAAKPETHRRLLAVDTVPSYQDPATFRAQVARNLREWTEIAERLNLTVDG</sequence>
<dbReference type="Proteomes" id="UP000697995">
    <property type="component" value="Unassembled WGS sequence"/>
</dbReference>
<name>A0ABS1CTK2_9PROT</name>
<dbReference type="Pfam" id="PF03401">
    <property type="entry name" value="TctC"/>
    <property type="match status" value="1"/>
</dbReference>
<evidence type="ECO:0000313" key="4">
    <source>
        <dbReference type="Proteomes" id="UP000697995"/>
    </source>
</evidence>
<dbReference type="PANTHER" id="PTHR42928">
    <property type="entry name" value="TRICARBOXYLATE-BINDING PROTEIN"/>
    <property type="match status" value="1"/>
</dbReference>
<evidence type="ECO:0000256" key="2">
    <source>
        <dbReference type="SAM" id="MobiDB-lite"/>
    </source>
</evidence>
<dbReference type="CDD" id="cd07012">
    <property type="entry name" value="PBP2_Bug_TTT"/>
    <property type="match status" value="1"/>
</dbReference>
<evidence type="ECO:0008006" key="5">
    <source>
        <dbReference type="Google" id="ProtNLM"/>
    </source>
</evidence>